<comment type="caution">
    <text evidence="1">The sequence shown here is derived from an EMBL/GenBank/DDBJ whole genome shotgun (WGS) entry which is preliminary data.</text>
</comment>
<gene>
    <name evidence="1" type="ORF">Pmi06nite_64520</name>
</gene>
<accession>A0A8J3TU57</accession>
<keyword evidence="2" id="KW-1185">Reference proteome</keyword>
<dbReference type="EMBL" id="BOOO01000037">
    <property type="protein sequence ID" value="GII33010.1"/>
    <property type="molecule type" value="Genomic_DNA"/>
</dbReference>
<reference evidence="1 2" key="1">
    <citation type="submission" date="2021-01" db="EMBL/GenBank/DDBJ databases">
        <title>Whole genome shotgun sequence of Planotetraspora mira NBRC 15435.</title>
        <authorList>
            <person name="Komaki H."/>
            <person name="Tamura T."/>
        </authorList>
    </citation>
    <scope>NUCLEOTIDE SEQUENCE [LARGE SCALE GENOMIC DNA]</scope>
    <source>
        <strain evidence="1 2">NBRC 15435</strain>
    </source>
</reference>
<protein>
    <submittedName>
        <fullName evidence="1">Uncharacterized protein</fullName>
    </submittedName>
</protein>
<dbReference type="Proteomes" id="UP000650628">
    <property type="component" value="Unassembled WGS sequence"/>
</dbReference>
<evidence type="ECO:0000313" key="2">
    <source>
        <dbReference type="Proteomes" id="UP000650628"/>
    </source>
</evidence>
<dbReference type="RefSeq" id="WP_203956862.1">
    <property type="nucleotide sequence ID" value="NZ_BOOO01000037.1"/>
</dbReference>
<name>A0A8J3TU57_9ACTN</name>
<sequence length="235" mass="24900">MTSPAVYTLDLALIEARAAELGWDSTTFVAEIGVHPRELHRVLRPDRVTLTWLCEIAKPLGLHPADLIAAVPAATSGHAADADILEALLAPRARPRPVSVDTLSIVLHWPVDRVVTAMDALAQRLQNSPFALLREQDGYLIASRFPSPYAASALPAIRARANPLTAEDTVPLMAALHQVGLLMPEDDQSLEAAGVDPVISSSVHPDLLFALLLTDAPAPSRPDGTKPGNGHGGVA</sequence>
<dbReference type="AlphaFoldDB" id="A0A8J3TU57"/>
<proteinExistence type="predicted"/>
<organism evidence="1 2">
    <name type="scientific">Planotetraspora mira</name>
    <dbReference type="NCBI Taxonomy" id="58121"/>
    <lineage>
        <taxon>Bacteria</taxon>
        <taxon>Bacillati</taxon>
        <taxon>Actinomycetota</taxon>
        <taxon>Actinomycetes</taxon>
        <taxon>Streptosporangiales</taxon>
        <taxon>Streptosporangiaceae</taxon>
        <taxon>Planotetraspora</taxon>
    </lineage>
</organism>
<evidence type="ECO:0000313" key="1">
    <source>
        <dbReference type="EMBL" id="GII33010.1"/>
    </source>
</evidence>